<protein>
    <submittedName>
        <fullName evidence="1">Uncharacterized protein</fullName>
    </submittedName>
</protein>
<evidence type="ECO:0000313" key="2">
    <source>
        <dbReference type="Proteomes" id="UP000737018"/>
    </source>
</evidence>
<evidence type="ECO:0000313" key="1">
    <source>
        <dbReference type="EMBL" id="KAF3952619.1"/>
    </source>
</evidence>
<dbReference type="AlphaFoldDB" id="A0A8J4VK83"/>
<dbReference type="EMBL" id="JRKL02004432">
    <property type="protein sequence ID" value="KAF3952619.1"/>
    <property type="molecule type" value="Genomic_DNA"/>
</dbReference>
<reference evidence="1" key="1">
    <citation type="submission" date="2020-03" db="EMBL/GenBank/DDBJ databases">
        <title>Castanea mollissima Vanexum genome sequencing.</title>
        <authorList>
            <person name="Staton M."/>
        </authorList>
    </citation>
    <scope>NUCLEOTIDE SEQUENCE</scope>
    <source>
        <tissue evidence="1">Leaf</tissue>
    </source>
</reference>
<dbReference type="OrthoDB" id="1750819at2759"/>
<sequence length="187" mass="21608">MPTLVANYLDQLQQIGGKYSRFRWSETLSFCKLHAQTTKQDPMSTHGMAWQGMLVWLAAWLGLVPGWHCGVKETELLILLFGEGQKAVWEGVYYRKMEEGPNDRKIGKLCEYAAKIRCVIPKLNTHFAYLIRVQAEERGELKHKKRICNEFTPKAPTFCLQPIQPQPNLHKIQQPKLVEVPRERPPP</sequence>
<accession>A0A8J4VK83</accession>
<keyword evidence="2" id="KW-1185">Reference proteome</keyword>
<dbReference type="Proteomes" id="UP000737018">
    <property type="component" value="Unassembled WGS sequence"/>
</dbReference>
<proteinExistence type="predicted"/>
<comment type="caution">
    <text evidence="1">The sequence shown here is derived from an EMBL/GenBank/DDBJ whole genome shotgun (WGS) entry which is preliminary data.</text>
</comment>
<gene>
    <name evidence="1" type="ORF">CMV_021846</name>
</gene>
<organism evidence="1 2">
    <name type="scientific">Castanea mollissima</name>
    <name type="common">Chinese chestnut</name>
    <dbReference type="NCBI Taxonomy" id="60419"/>
    <lineage>
        <taxon>Eukaryota</taxon>
        <taxon>Viridiplantae</taxon>
        <taxon>Streptophyta</taxon>
        <taxon>Embryophyta</taxon>
        <taxon>Tracheophyta</taxon>
        <taxon>Spermatophyta</taxon>
        <taxon>Magnoliopsida</taxon>
        <taxon>eudicotyledons</taxon>
        <taxon>Gunneridae</taxon>
        <taxon>Pentapetalae</taxon>
        <taxon>rosids</taxon>
        <taxon>fabids</taxon>
        <taxon>Fagales</taxon>
        <taxon>Fagaceae</taxon>
        <taxon>Castanea</taxon>
    </lineage>
</organism>
<name>A0A8J4VK83_9ROSI</name>